<gene>
    <name evidence="4" type="ORF">C8R28_1001206</name>
    <name evidence="5" type="ORF">SAMN05216406_10491</name>
    <name evidence="6" type="ORF">SAMN06297164_0931</name>
</gene>
<evidence type="ECO:0000313" key="8">
    <source>
        <dbReference type="Proteomes" id="UP000219335"/>
    </source>
</evidence>
<reference evidence="5" key="2">
    <citation type="submission" date="2016-10" db="EMBL/GenBank/DDBJ databases">
        <authorList>
            <person name="de Groot N.N."/>
        </authorList>
    </citation>
    <scope>NUCLEOTIDE SEQUENCE [LARGE SCALE GENOMIC DNA]</scope>
    <source>
        <strain evidence="5">Nm10</strain>
    </source>
</reference>
<dbReference type="EMBL" id="OCMU01000001">
    <property type="protein sequence ID" value="SOD16968.1"/>
    <property type="molecule type" value="Genomic_DNA"/>
</dbReference>
<reference evidence="7" key="1">
    <citation type="submission" date="2016-10" db="EMBL/GenBank/DDBJ databases">
        <authorList>
            <person name="Varghese N."/>
            <person name="Submissions S."/>
        </authorList>
    </citation>
    <scope>NUCLEOTIDE SEQUENCE [LARGE SCALE GENOMIC DNA]</scope>
    <source>
        <strain evidence="7">Nm10</strain>
    </source>
</reference>
<dbReference type="RefSeq" id="WP_062557846.1">
    <property type="nucleotide sequence ID" value="NZ_CP013341.1"/>
</dbReference>
<evidence type="ECO:0000256" key="2">
    <source>
        <dbReference type="ARBA" id="ARBA00023002"/>
    </source>
</evidence>
<keyword evidence="7" id="KW-1185">Reference proteome</keyword>
<evidence type="ECO:0000256" key="1">
    <source>
        <dbReference type="ARBA" id="ARBA00007198"/>
    </source>
</evidence>
<dbReference type="InterPro" id="IPR006659">
    <property type="entry name" value="Arsenate_reductase"/>
</dbReference>
<dbReference type="PROSITE" id="PS51353">
    <property type="entry name" value="ARSC"/>
    <property type="match status" value="1"/>
</dbReference>
<dbReference type="Pfam" id="PF03960">
    <property type="entry name" value="ArsC"/>
    <property type="match status" value="1"/>
</dbReference>
<comment type="similarity">
    <text evidence="1 3">Belongs to the ArsC family.</text>
</comment>
<name>A0A0S3AG79_9PROT</name>
<dbReference type="CDD" id="cd03034">
    <property type="entry name" value="ArsC_ArsC"/>
    <property type="match status" value="1"/>
</dbReference>
<reference evidence="4 9" key="4">
    <citation type="submission" date="2018-04" db="EMBL/GenBank/DDBJ databases">
        <title>Active sludge and wastewater microbial communities from Klosterneuburg, Austria.</title>
        <authorList>
            <person name="Wagner M."/>
        </authorList>
    </citation>
    <scope>NUCLEOTIDE SEQUENCE [LARGE SCALE GENOMIC DNA]</scope>
    <source>
        <strain evidence="4 9">Nm4</strain>
    </source>
</reference>
<dbReference type="KEGG" id="nur:ATY38_02185"/>
<evidence type="ECO:0000313" key="5">
    <source>
        <dbReference type="EMBL" id="SDT85370.1"/>
    </source>
</evidence>
<dbReference type="Gene3D" id="3.40.30.10">
    <property type="entry name" value="Glutaredoxin"/>
    <property type="match status" value="1"/>
</dbReference>
<dbReference type="Proteomes" id="UP000244110">
    <property type="component" value="Unassembled WGS sequence"/>
</dbReference>
<dbReference type="PANTHER" id="PTHR30041:SF4">
    <property type="entry name" value="ARSENATE REDUCTASE"/>
    <property type="match status" value="1"/>
</dbReference>
<dbReference type="EMBL" id="QAOL01000001">
    <property type="protein sequence ID" value="PTQ88814.1"/>
    <property type="molecule type" value="Genomic_DNA"/>
</dbReference>
<dbReference type="EMBL" id="FNLN01000004">
    <property type="protein sequence ID" value="SDT85370.1"/>
    <property type="molecule type" value="Genomic_DNA"/>
</dbReference>
<accession>A0A0S3AG79</accession>
<evidence type="ECO:0000313" key="9">
    <source>
        <dbReference type="Proteomes" id="UP000244110"/>
    </source>
</evidence>
<evidence type="ECO:0000256" key="3">
    <source>
        <dbReference type="PROSITE-ProRule" id="PRU01282"/>
    </source>
</evidence>
<reference evidence="6 8" key="3">
    <citation type="submission" date="2017-09" db="EMBL/GenBank/DDBJ databases">
        <authorList>
            <person name="Ehlers B."/>
            <person name="Leendertz F.H."/>
        </authorList>
    </citation>
    <scope>NUCLEOTIDE SEQUENCE [LARGE SCALE GENOMIC DNA]</scope>
    <source>
        <strain evidence="6 8">Nm42</strain>
    </source>
</reference>
<dbReference type="InterPro" id="IPR006660">
    <property type="entry name" value="Arsenate_reductase-like"/>
</dbReference>
<evidence type="ECO:0000313" key="6">
    <source>
        <dbReference type="EMBL" id="SOD16968.1"/>
    </source>
</evidence>
<dbReference type="Proteomes" id="UP000219335">
    <property type="component" value="Unassembled WGS sequence"/>
</dbReference>
<protein>
    <submittedName>
        <fullName evidence="4">Arsenate reductase</fullName>
    </submittedName>
</protein>
<dbReference type="AlphaFoldDB" id="A0A0S3AG79"/>
<organism evidence="4 9">
    <name type="scientific">Nitrosomonas ureae</name>
    <dbReference type="NCBI Taxonomy" id="44577"/>
    <lineage>
        <taxon>Bacteria</taxon>
        <taxon>Pseudomonadati</taxon>
        <taxon>Pseudomonadota</taxon>
        <taxon>Betaproteobacteria</taxon>
        <taxon>Nitrosomonadales</taxon>
        <taxon>Nitrosomonadaceae</taxon>
        <taxon>Nitrosomonas</taxon>
    </lineage>
</organism>
<keyword evidence="2" id="KW-0560">Oxidoreductase</keyword>
<evidence type="ECO:0000313" key="4">
    <source>
        <dbReference type="EMBL" id="PTQ88814.1"/>
    </source>
</evidence>
<dbReference type="GO" id="GO:0008794">
    <property type="term" value="F:arsenate reductase (glutaredoxin) activity"/>
    <property type="evidence" value="ECO:0007669"/>
    <property type="project" value="InterPro"/>
</dbReference>
<proteinExistence type="inferred from homology"/>
<dbReference type="InterPro" id="IPR036249">
    <property type="entry name" value="Thioredoxin-like_sf"/>
</dbReference>
<dbReference type="Proteomes" id="UP000182882">
    <property type="component" value="Unassembled WGS sequence"/>
</dbReference>
<dbReference type="SUPFAM" id="SSF52833">
    <property type="entry name" value="Thioredoxin-like"/>
    <property type="match status" value="1"/>
</dbReference>
<sequence length="115" mass="13150">MVDKIIIYQKPTCSKCRVALSLLEESGEEFESINYYEKPLTVNELRGLIQKLNLSARDILRTDEPAAYSLSTASEDEIINAMIENPDLIQRPIVVRGDKAKLCRPPETVMSFFKW</sequence>
<evidence type="ECO:0000313" key="7">
    <source>
        <dbReference type="Proteomes" id="UP000182882"/>
    </source>
</evidence>
<dbReference type="PANTHER" id="PTHR30041">
    <property type="entry name" value="ARSENATE REDUCTASE"/>
    <property type="match status" value="1"/>
</dbReference>